<dbReference type="OrthoDB" id="9774675at2"/>
<evidence type="ECO:0000313" key="13">
    <source>
        <dbReference type="Proteomes" id="UP000277424"/>
    </source>
</evidence>
<evidence type="ECO:0000256" key="9">
    <source>
        <dbReference type="RuleBase" id="RU362075"/>
    </source>
</evidence>
<comment type="caution">
    <text evidence="12">The sequence shown here is derived from an EMBL/GenBank/DDBJ whole genome shotgun (WGS) entry which is preliminary data.</text>
</comment>
<comment type="cofactor">
    <cofactor evidence="1">
        <name>FAD</name>
        <dbReference type="ChEBI" id="CHEBI:57692"/>
    </cofactor>
</comment>
<evidence type="ECO:0000259" key="11">
    <source>
        <dbReference type="Pfam" id="PF01593"/>
    </source>
</evidence>
<keyword evidence="5 9" id="KW-0125">Carotenoid biosynthesis</keyword>
<evidence type="ECO:0000256" key="7">
    <source>
        <dbReference type="ARBA" id="ARBA00023002"/>
    </source>
</evidence>
<dbReference type="Pfam" id="PF01593">
    <property type="entry name" value="Amino_oxidase"/>
    <property type="match status" value="1"/>
</dbReference>
<name>A0A420WI17_9PROT</name>
<keyword evidence="10" id="KW-1133">Transmembrane helix</keyword>
<dbReference type="InterPro" id="IPR036188">
    <property type="entry name" value="FAD/NAD-bd_sf"/>
</dbReference>
<keyword evidence="7 9" id="KW-0560">Oxidoreductase</keyword>
<evidence type="ECO:0000256" key="8">
    <source>
        <dbReference type="ARBA" id="ARBA00031986"/>
    </source>
</evidence>
<dbReference type="InterPro" id="IPR002937">
    <property type="entry name" value="Amino_oxidase"/>
</dbReference>
<keyword evidence="4" id="KW-0285">Flavoprotein</keyword>
<dbReference type="EMBL" id="RBIG01000002">
    <property type="protein sequence ID" value="RKQ70660.1"/>
    <property type="molecule type" value="Genomic_DNA"/>
</dbReference>
<proteinExistence type="inferred from homology"/>
<dbReference type="PANTHER" id="PTHR43734:SF3">
    <property type="entry name" value="B-CAROTENE KETOLASE"/>
    <property type="match status" value="1"/>
</dbReference>
<evidence type="ECO:0000256" key="2">
    <source>
        <dbReference type="ARBA" id="ARBA00004829"/>
    </source>
</evidence>
<comment type="similarity">
    <text evidence="3 9">Belongs to the carotenoid/retinoid oxidoreductase family.</text>
</comment>
<evidence type="ECO:0000256" key="1">
    <source>
        <dbReference type="ARBA" id="ARBA00001974"/>
    </source>
</evidence>
<dbReference type="Proteomes" id="UP000277424">
    <property type="component" value="Unassembled WGS sequence"/>
</dbReference>
<accession>A0A420WI17</accession>
<dbReference type="GO" id="GO:0016117">
    <property type="term" value="P:carotenoid biosynthetic process"/>
    <property type="evidence" value="ECO:0007669"/>
    <property type="project" value="UniProtKB-KW"/>
</dbReference>
<evidence type="ECO:0000256" key="6">
    <source>
        <dbReference type="ARBA" id="ARBA00022827"/>
    </source>
</evidence>
<dbReference type="InterPro" id="IPR014105">
    <property type="entry name" value="Carotenoid/retinoid_OxRdtase"/>
</dbReference>
<gene>
    <name evidence="12" type="ORF">BCL74_2610</name>
</gene>
<feature type="transmembrane region" description="Helical" evidence="10">
    <location>
        <begin position="12"/>
        <end position="32"/>
    </location>
</feature>
<keyword evidence="10" id="KW-0472">Membrane</keyword>
<dbReference type="GO" id="GO:0016627">
    <property type="term" value="F:oxidoreductase activity, acting on the CH-CH group of donors"/>
    <property type="evidence" value="ECO:0007669"/>
    <property type="project" value="UniProtKB-ARBA"/>
</dbReference>
<reference evidence="12 13" key="1">
    <citation type="submission" date="2018-10" db="EMBL/GenBank/DDBJ databases">
        <title>Comparative analysis of microorganisms from saline springs in Andes Mountain Range, Colombia.</title>
        <authorList>
            <person name="Rubin E."/>
        </authorList>
    </citation>
    <scope>NUCLEOTIDE SEQUENCE [LARGE SCALE GENOMIC DNA]</scope>
    <source>
        <strain evidence="12 13">USBA 36</strain>
    </source>
</reference>
<dbReference type="PANTHER" id="PTHR43734">
    <property type="entry name" value="PHYTOENE DESATURASE"/>
    <property type="match status" value="1"/>
</dbReference>
<comment type="pathway">
    <text evidence="2 9">Carotenoid biosynthesis.</text>
</comment>
<keyword evidence="6" id="KW-0274">FAD</keyword>
<evidence type="ECO:0000256" key="10">
    <source>
        <dbReference type="SAM" id="Phobius"/>
    </source>
</evidence>
<sequence length="511" mass="56840">MNLAPPERDSRPHAAIIGAGVGGLATGALLAARGYRISIFDPLDAPGGRAYAHRQDGFVFDAGPTIITAPWLFEKLWEDCGGRMQDDLDLRACDPFYTIRFDDGTLFNYSGDAERMEAEVAHIEPADVEGYRGFMEESRAIYDVAFAQLADKPFHSFAFTLGVLARMVRLGGYRSVHDVVARHFRNEKLRNIFSFHPLLIGGNPFTATSFYCLIAHLESKYGVHYAMGGTNALVRGIASLVERQGGTIRLGETIEAILTEGNRATGLRLTSGEEVRADIVVSNADPASTYGRLLKHHPRRRWTDRKLARAHHSMSLFVWYFGTDRRYEDVPHHLMLFGPRYRGLLDDIFRRKTLAEDFSLYLHRPTASDPSLAPEGCDSFYVLSPVPNLAGDTDWEAMAESYRARIQQRLEETVLPDLGQHIVSQRIATPLDFRDRLLSWQGAAFALEPRLLQSAWFRPHNRSEELDNLYLCGAGTHPGAGLPGVLCSARIVAGLVPDPMRLRAAAGGTRS</sequence>
<dbReference type="SUPFAM" id="SSF51905">
    <property type="entry name" value="FAD/NAD(P)-binding domain"/>
    <property type="match status" value="1"/>
</dbReference>
<dbReference type="Gene3D" id="3.50.50.60">
    <property type="entry name" value="FAD/NAD(P)-binding domain"/>
    <property type="match status" value="2"/>
</dbReference>
<evidence type="ECO:0000256" key="3">
    <source>
        <dbReference type="ARBA" id="ARBA00006046"/>
    </source>
</evidence>
<evidence type="ECO:0000256" key="4">
    <source>
        <dbReference type="ARBA" id="ARBA00022630"/>
    </source>
</evidence>
<dbReference type="NCBIfam" id="TIGR02734">
    <property type="entry name" value="crtI_fam"/>
    <property type="match status" value="1"/>
</dbReference>
<evidence type="ECO:0000313" key="12">
    <source>
        <dbReference type="EMBL" id="RKQ70660.1"/>
    </source>
</evidence>
<organism evidence="12 13">
    <name type="scientific">Oceanibaculum indicum</name>
    <dbReference type="NCBI Taxonomy" id="526216"/>
    <lineage>
        <taxon>Bacteria</taxon>
        <taxon>Pseudomonadati</taxon>
        <taxon>Pseudomonadota</taxon>
        <taxon>Alphaproteobacteria</taxon>
        <taxon>Rhodospirillales</taxon>
        <taxon>Oceanibaculaceae</taxon>
        <taxon>Oceanibaculum</taxon>
    </lineage>
</organism>
<keyword evidence="10" id="KW-0812">Transmembrane</keyword>
<protein>
    <recommendedName>
        <fullName evidence="8">Phytoene dehydrogenase</fullName>
    </recommendedName>
</protein>
<dbReference type="InterPro" id="IPR008150">
    <property type="entry name" value="Phytoene_DH_bac_CS"/>
</dbReference>
<evidence type="ECO:0000256" key="5">
    <source>
        <dbReference type="ARBA" id="ARBA00022746"/>
    </source>
</evidence>
<dbReference type="RefSeq" id="WP_121220572.1">
    <property type="nucleotide sequence ID" value="NZ_RBIG01000002.1"/>
</dbReference>
<dbReference type="AlphaFoldDB" id="A0A420WI17"/>
<feature type="domain" description="Amine oxidase" evidence="11">
    <location>
        <begin position="22"/>
        <end position="495"/>
    </location>
</feature>
<dbReference type="PROSITE" id="PS00982">
    <property type="entry name" value="PHYTOENE_DH"/>
    <property type="match status" value="1"/>
</dbReference>